<dbReference type="RefSeq" id="WP_275471910.1">
    <property type="nucleotide sequence ID" value="NZ_JAPDSH010000006.1"/>
</dbReference>
<dbReference type="InterPro" id="IPR039422">
    <property type="entry name" value="MarR/SlyA-like"/>
</dbReference>
<dbReference type="InterPro" id="IPR036390">
    <property type="entry name" value="WH_DNA-bd_sf"/>
</dbReference>
<proteinExistence type="predicted"/>
<dbReference type="PANTHER" id="PTHR33164:SF102">
    <property type="entry name" value="TRANSCRIPTIONAL REGULATORY PROTEIN"/>
    <property type="match status" value="1"/>
</dbReference>
<accession>A0ABT5X2V0</accession>
<reference evidence="2" key="1">
    <citation type="submission" date="2022-10" db="EMBL/GenBank/DDBJ databases">
        <title>Vagococcus sp. isolated from poultry meat.</title>
        <authorList>
            <person name="Johansson P."/>
            <person name="Bjorkroth J."/>
        </authorList>
    </citation>
    <scope>NUCLEOTIDE SEQUENCE</scope>
    <source>
        <strain evidence="2">PNs007</strain>
    </source>
</reference>
<dbReference type="EMBL" id="JAPDSH010000006">
    <property type="protein sequence ID" value="MDF0480335.1"/>
    <property type="molecule type" value="Genomic_DNA"/>
</dbReference>
<dbReference type="Gene3D" id="1.10.10.10">
    <property type="entry name" value="Winged helix-like DNA-binding domain superfamily/Winged helix DNA-binding domain"/>
    <property type="match status" value="1"/>
</dbReference>
<evidence type="ECO:0000313" key="3">
    <source>
        <dbReference type="Proteomes" id="UP001147148"/>
    </source>
</evidence>
<evidence type="ECO:0000259" key="1">
    <source>
        <dbReference type="PROSITE" id="PS50995"/>
    </source>
</evidence>
<sequence>MTEEKNLQLKTVLLSFREIHQKTRHILNAAAMEKDITIVQLLIADIIKHSPGINSQDIAKEMRLAKSTVSGTVNRMITANFITTEADLQDKRSHKLYITDLGMKKIRATYDIYLENLASLLDIGPEKIETLLSIHHDLLTKIDEVTL</sequence>
<dbReference type="SUPFAM" id="SSF46785">
    <property type="entry name" value="Winged helix' DNA-binding domain"/>
    <property type="match status" value="1"/>
</dbReference>
<dbReference type="PROSITE" id="PS50995">
    <property type="entry name" value="HTH_MARR_2"/>
    <property type="match status" value="1"/>
</dbReference>
<dbReference type="Pfam" id="PF01047">
    <property type="entry name" value="MarR"/>
    <property type="match status" value="1"/>
</dbReference>
<keyword evidence="3" id="KW-1185">Reference proteome</keyword>
<dbReference type="SMART" id="SM00347">
    <property type="entry name" value="HTH_MARR"/>
    <property type="match status" value="1"/>
</dbReference>
<name>A0ABT5X2V0_9ENTE</name>
<protein>
    <submittedName>
        <fullName evidence="2">MarR family transcriptional regulator</fullName>
    </submittedName>
</protein>
<gene>
    <name evidence="2" type="ORF">OL233_08565</name>
</gene>
<organism evidence="2 3">
    <name type="scientific">Vagococcus proximus</name>
    <dbReference type="NCBI Taxonomy" id="2991417"/>
    <lineage>
        <taxon>Bacteria</taxon>
        <taxon>Bacillati</taxon>
        <taxon>Bacillota</taxon>
        <taxon>Bacilli</taxon>
        <taxon>Lactobacillales</taxon>
        <taxon>Enterococcaceae</taxon>
        <taxon>Vagococcus</taxon>
    </lineage>
</organism>
<dbReference type="InterPro" id="IPR036388">
    <property type="entry name" value="WH-like_DNA-bd_sf"/>
</dbReference>
<dbReference type="InterPro" id="IPR000835">
    <property type="entry name" value="HTH_MarR-typ"/>
</dbReference>
<comment type="caution">
    <text evidence="2">The sequence shown here is derived from an EMBL/GenBank/DDBJ whole genome shotgun (WGS) entry which is preliminary data.</text>
</comment>
<evidence type="ECO:0000313" key="2">
    <source>
        <dbReference type="EMBL" id="MDF0480335.1"/>
    </source>
</evidence>
<dbReference type="Proteomes" id="UP001147148">
    <property type="component" value="Unassembled WGS sequence"/>
</dbReference>
<dbReference type="PANTHER" id="PTHR33164">
    <property type="entry name" value="TRANSCRIPTIONAL REGULATOR, MARR FAMILY"/>
    <property type="match status" value="1"/>
</dbReference>
<feature type="domain" description="HTH marR-type" evidence="1">
    <location>
        <begin position="5"/>
        <end position="140"/>
    </location>
</feature>